<accession>A0A258FMN9</accession>
<dbReference type="Proteomes" id="UP000215595">
    <property type="component" value="Unassembled WGS sequence"/>
</dbReference>
<dbReference type="CDD" id="cd02440">
    <property type="entry name" value="AdoMet_MTases"/>
    <property type="match status" value="1"/>
</dbReference>
<feature type="compositionally biased region" description="Gly residues" evidence="1">
    <location>
        <begin position="52"/>
        <end position="65"/>
    </location>
</feature>
<organism evidence="3 4">
    <name type="scientific">Brevundimonas subvibrioides</name>
    <dbReference type="NCBI Taxonomy" id="74313"/>
    <lineage>
        <taxon>Bacteria</taxon>
        <taxon>Pseudomonadati</taxon>
        <taxon>Pseudomonadota</taxon>
        <taxon>Alphaproteobacteria</taxon>
        <taxon>Caulobacterales</taxon>
        <taxon>Caulobacteraceae</taxon>
        <taxon>Brevundimonas</taxon>
    </lineage>
</organism>
<evidence type="ECO:0000256" key="1">
    <source>
        <dbReference type="SAM" id="MobiDB-lite"/>
    </source>
</evidence>
<gene>
    <name evidence="3" type="ORF">B7Z01_08670</name>
</gene>
<dbReference type="GO" id="GO:0008757">
    <property type="term" value="F:S-adenosylmethionine-dependent methyltransferase activity"/>
    <property type="evidence" value="ECO:0007669"/>
    <property type="project" value="InterPro"/>
</dbReference>
<dbReference type="InterPro" id="IPR029063">
    <property type="entry name" value="SAM-dependent_MTases_sf"/>
</dbReference>
<dbReference type="InterPro" id="IPR013216">
    <property type="entry name" value="Methyltransf_11"/>
</dbReference>
<protein>
    <recommendedName>
        <fullName evidence="2">Methyltransferase type 11 domain-containing protein</fullName>
    </recommendedName>
</protein>
<dbReference type="AlphaFoldDB" id="A0A258FMN9"/>
<evidence type="ECO:0000259" key="2">
    <source>
        <dbReference type="Pfam" id="PF08241"/>
    </source>
</evidence>
<reference evidence="3 4" key="1">
    <citation type="submission" date="2017-03" db="EMBL/GenBank/DDBJ databases">
        <title>Lifting the veil on microbial sulfur biogeochemistry in mining wastewaters.</title>
        <authorList>
            <person name="Kantor R.S."/>
            <person name="Colenbrander Nelson T."/>
            <person name="Marshall S."/>
            <person name="Bennett D."/>
            <person name="Apte S."/>
            <person name="Camacho D."/>
            <person name="Thomas B.C."/>
            <person name="Warren L.A."/>
            <person name="Banfield J.F."/>
        </authorList>
    </citation>
    <scope>NUCLEOTIDE SEQUENCE [LARGE SCALE GENOMIC DNA]</scope>
    <source>
        <strain evidence="3">32-69-9</strain>
    </source>
</reference>
<dbReference type="Pfam" id="PF08241">
    <property type="entry name" value="Methyltransf_11"/>
    <property type="match status" value="1"/>
</dbReference>
<evidence type="ECO:0000313" key="4">
    <source>
        <dbReference type="Proteomes" id="UP000215595"/>
    </source>
</evidence>
<name>A0A258FMN9_9CAUL</name>
<comment type="caution">
    <text evidence="3">The sequence shown here is derived from an EMBL/GenBank/DDBJ whole genome shotgun (WGS) entry which is preliminary data.</text>
</comment>
<dbReference type="Gene3D" id="3.40.50.150">
    <property type="entry name" value="Vaccinia Virus protein VP39"/>
    <property type="match status" value="1"/>
</dbReference>
<feature type="region of interest" description="Disordered" evidence="1">
    <location>
        <begin position="1"/>
        <end position="72"/>
    </location>
</feature>
<feature type="compositionally biased region" description="Basic residues" evidence="1">
    <location>
        <begin position="23"/>
        <end position="34"/>
    </location>
</feature>
<proteinExistence type="predicted"/>
<evidence type="ECO:0000313" key="3">
    <source>
        <dbReference type="EMBL" id="OYX33399.1"/>
    </source>
</evidence>
<feature type="domain" description="Methyltransferase type 11" evidence="2">
    <location>
        <begin position="107"/>
        <end position="159"/>
    </location>
</feature>
<dbReference type="SUPFAM" id="SSF53335">
    <property type="entry name" value="S-adenosyl-L-methionine-dependent methyltransferases"/>
    <property type="match status" value="1"/>
</dbReference>
<sequence length="271" mass="30577">MASGAVGTDRVAGRGETSPRPRPGPRRHPSHARPRSAAPRGMVPRPRHARGRSGGPASGAAGGHGPSSIPERLIETPPMAQLNLGCGFDKREGWINADGFKECDPDVLMDIETFPWPFEDDQFDRILMKHVLEHVGATFQDFRAVMRELYRVLKPGGVLEIHVPHFRHDTYWSDPTHVRAFTPLTFEMMSKARNDDWIARRANYTMLAYALGVDFEVVNAVQVYDSAWVEKERRGEIDRATLRRMANETWNVIRELHIQIRAVKPWSGPVA</sequence>
<dbReference type="EMBL" id="NCEB01000016">
    <property type="protein sequence ID" value="OYX33399.1"/>
    <property type="molecule type" value="Genomic_DNA"/>
</dbReference>